<proteinExistence type="predicted"/>
<gene>
    <name evidence="2" type="ORF">FHR32_008564</name>
</gene>
<keyword evidence="3" id="KW-1185">Reference proteome</keyword>
<dbReference type="PANTHER" id="PTHR30543">
    <property type="entry name" value="CHROMATE REDUCTASE"/>
    <property type="match status" value="1"/>
</dbReference>
<evidence type="ECO:0000313" key="3">
    <source>
        <dbReference type="Proteomes" id="UP000534286"/>
    </source>
</evidence>
<dbReference type="InterPro" id="IPR005025">
    <property type="entry name" value="FMN_Rdtase-like_dom"/>
</dbReference>
<dbReference type="InterPro" id="IPR050712">
    <property type="entry name" value="NAD(P)H-dep_reductase"/>
</dbReference>
<dbReference type="AlphaFoldDB" id="A0A7W7WEI3"/>
<dbReference type="EC" id="1.5.1.38" evidence="2"/>
<reference evidence="2 3" key="1">
    <citation type="submission" date="2020-08" db="EMBL/GenBank/DDBJ databases">
        <title>Sequencing the genomes of 1000 actinobacteria strains.</title>
        <authorList>
            <person name="Klenk H.-P."/>
        </authorList>
    </citation>
    <scope>NUCLEOTIDE SEQUENCE [LARGE SCALE GENOMIC DNA]</scope>
    <source>
        <strain evidence="2 3">DSM 43023</strain>
    </source>
</reference>
<dbReference type="PANTHER" id="PTHR30543:SF21">
    <property type="entry name" value="NAD(P)H-DEPENDENT FMN REDUCTASE LOT6"/>
    <property type="match status" value="1"/>
</dbReference>
<feature type="domain" description="NADPH-dependent FMN reductase-like" evidence="1">
    <location>
        <begin position="9"/>
        <end position="152"/>
    </location>
</feature>
<dbReference type="GO" id="GO:0052873">
    <property type="term" value="F:FMN reductase (NADPH) activity"/>
    <property type="evidence" value="ECO:0007669"/>
    <property type="project" value="UniProtKB-EC"/>
</dbReference>
<accession>A0A7W7WEI3</accession>
<protein>
    <submittedName>
        <fullName evidence="2">FMN reductase</fullName>
        <ecNumber evidence="2">1.5.1.38</ecNumber>
    </submittedName>
</protein>
<organism evidence="2 3">
    <name type="scientific">Streptosporangium album</name>
    <dbReference type="NCBI Taxonomy" id="47479"/>
    <lineage>
        <taxon>Bacteria</taxon>
        <taxon>Bacillati</taxon>
        <taxon>Actinomycetota</taxon>
        <taxon>Actinomycetes</taxon>
        <taxon>Streptosporangiales</taxon>
        <taxon>Streptosporangiaceae</taxon>
        <taxon>Streptosporangium</taxon>
    </lineage>
</organism>
<dbReference type="EMBL" id="JACHJU010000007">
    <property type="protein sequence ID" value="MBB4944161.1"/>
    <property type="molecule type" value="Genomic_DNA"/>
</dbReference>
<evidence type="ECO:0000259" key="1">
    <source>
        <dbReference type="Pfam" id="PF03358"/>
    </source>
</evidence>
<dbReference type="InterPro" id="IPR029039">
    <property type="entry name" value="Flavoprotein-like_sf"/>
</dbReference>
<dbReference type="RefSeq" id="WP_184760031.1">
    <property type="nucleotide sequence ID" value="NZ_BAABEK010000040.1"/>
</dbReference>
<evidence type="ECO:0000313" key="2">
    <source>
        <dbReference type="EMBL" id="MBB4944161.1"/>
    </source>
</evidence>
<dbReference type="Pfam" id="PF03358">
    <property type="entry name" value="FMN_red"/>
    <property type="match status" value="1"/>
</dbReference>
<dbReference type="Gene3D" id="3.40.50.360">
    <property type="match status" value="1"/>
</dbReference>
<dbReference type="GO" id="GO:0010181">
    <property type="term" value="F:FMN binding"/>
    <property type="evidence" value="ECO:0007669"/>
    <property type="project" value="TreeGrafter"/>
</dbReference>
<name>A0A7W7WEI3_9ACTN</name>
<dbReference type="GO" id="GO:0005829">
    <property type="term" value="C:cytosol"/>
    <property type="evidence" value="ECO:0007669"/>
    <property type="project" value="TreeGrafter"/>
</dbReference>
<dbReference type="Proteomes" id="UP000534286">
    <property type="component" value="Unassembled WGS sequence"/>
</dbReference>
<sequence>MGSDGRPFVVGLGGTTRPGSSTEWAVRRALAQAAAYGARTALFAARDLELPLYAPERQERTAAALALVDALRRADGIIIGSPGYHGGVSGMVKNALDYVEDLRNDERPYFDGRAVGCIVCANGWQGTTTTLVALRSIVHALRGWLTPLGVAINSGDRVFAADGEVTDTDVARKLDLVGLQVAEFAWQRSRAAHPVAQGSSSLDL</sequence>
<keyword evidence="2" id="KW-0560">Oxidoreductase</keyword>
<dbReference type="SUPFAM" id="SSF52218">
    <property type="entry name" value="Flavoproteins"/>
    <property type="match status" value="1"/>
</dbReference>
<comment type="caution">
    <text evidence="2">The sequence shown here is derived from an EMBL/GenBank/DDBJ whole genome shotgun (WGS) entry which is preliminary data.</text>
</comment>